<dbReference type="PANTHER" id="PTHR43272">
    <property type="entry name" value="LONG-CHAIN-FATTY-ACID--COA LIGASE"/>
    <property type="match status" value="1"/>
</dbReference>
<dbReference type="Pfam" id="PF00501">
    <property type="entry name" value="AMP-binding"/>
    <property type="match status" value="1"/>
</dbReference>
<dbReference type="KEGG" id="aser:Asera_33720"/>
<accession>A0A810L1F4</accession>
<dbReference type="InterPro" id="IPR000873">
    <property type="entry name" value="AMP-dep_synth/lig_dom"/>
</dbReference>
<comment type="similarity">
    <text evidence="1">Belongs to the ATP-dependent AMP-binding enzyme family.</text>
</comment>
<sequence>MVAECSIPALAEPPSTGGLADSVYATAARSPQLVLFRRRTGTGWTDVTAAEFCTEVREVAAGLVAIGVRPGDRVALMSRNRYEWAVLDYAIASVAAVSVPIYPTSSAVQVAWILRDSGAACCLTETAEHTATVAAADRIAAEHTATVTAAEHTAAVVAAERTASADVADAGGATGACRDRSAAGHGSAATGGLPALAHRYELDSGGLEELRRRGAETDASTVDTRRASVAPGDPATIIYTSGTTGRPKGCVLSHANLMAEADNATALLYPVFRAVSKRPASTVLFLPLAHVFGRVIQVGCVRAEVCVGHSPSVKPSDLLPDLASFRPTFLLAVPYVFEKVFHTARATAEDIGRAASFDRAARIATAYGEAMERRVNSAGRGPGLRLRAAHALYDLLVYRRVRAALGGRVRYAISGGAMLGRRLALFFAGAGIVVYEGYGLTETTAAVTVNPPLAPRFGSVGRPLPGTTVRVDERGEVLVRGPQVFDRYWGGDAPVRADRFLATGDLGELDADGYLTITGRAKEILVTTGGKNVAPGPLEDAVRADPLVSQCLVVGDARPYVAALITLDPEAVQRFTERGGDVEAAVQRAVDRANETVSRAESIRRFRLLDEDFTEQNGLLTPSLKMRRDRIVAAYARQLDELYAARADSVGAQRQPANSGDDLRHT</sequence>
<keyword evidence="2" id="KW-0436">Ligase</keyword>
<dbReference type="CDD" id="cd05907">
    <property type="entry name" value="VL_LC_FACS_like"/>
    <property type="match status" value="1"/>
</dbReference>
<gene>
    <name evidence="8" type="ORF">Asera_33720</name>
</gene>
<feature type="domain" description="AMP-dependent synthetase/ligase" evidence="7">
    <location>
        <begin position="26"/>
        <end position="489"/>
    </location>
</feature>
<dbReference type="GO" id="GO:0004467">
    <property type="term" value="F:long-chain fatty acid-CoA ligase activity"/>
    <property type="evidence" value="ECO:0007669"/>
    <property type="project" value="UniProtKB-EC"/>
</dbReference>
<dbReference type="SUPFAM" id="SSF56801">
    <property type="entry name" value="Acetyl-CoA synthetase-like"/>
    <property type="match status" value="1"/>
</dbReference>
<dbReference type="Gene3D" id="3.40.50.12780">
    <property type="entry name" value="N-terminal domain of ligase-like"/>
    <property type="match status" value="1"/>
</dbReference>
<dbReference type="InterPro" id="IPR020845">
    <property type="entry name" value="AMP-binding_CS"/>
</dbReference>
<evidence type="ECO:0000256" key="1">
    <source>
        <dbReference type="ARBA" id="ARBA00006432"/>
    </source>
</evidence>
<dbReference type="OrthoDB" id="5240489at2"/>
<keyword evidence="3" id="KW-0276">Fatty acid metabolism</keyword>
<dbReference type="AlphaFoldDB" id="A0A810L1F4"/>
<evidence type="ECO:0000313" key="8">
    <source>
        <dbReference type="EMBL" id="BCJ29264.1"/>
    </source>
</evidence>
<dbReference type="Pfam" id="PF23562">
    <property type="entry name" value="AMP-binding_C_3"/>
    <property type="match status" value="1"/>
</dbReference>
<dbReference type="InterPro" id="IPR042099">
    <property type="entry name" value="ANL_N_sf"/>
</dbReference>
<keyword evidence="4" id="KW-0443">Lipid metabolism</keyword>
<name>A0A810L1F4_9ACTN</name>
<evidence type="ECO:0000256" key="2">
    <source>
        <dbReference type="ARBA" id="ARBA00022598"/>
    </source>
</evidence>
<protein>
    <recommendedName>
        <fullName evidence="6">Acyl-CoA synthetase</fullName>
    </recommendedName>
</protein>
<dbReference type="InterPro" id="IPR045851">
    <property type="entry name" value="AMP-bd_C_sf"/>
</dbReference>
<dbReference type="RefSeq" id="WP_084131192.1">
    <property type="nucleotide sequence ID" value="NZ_AP023354.1"/>
</dbReference>
<keyword evidence="9" id="KW-1185">Reference proteome</keyword>
<evidence type="ECO:0000259" key="7">
    <source>
        <dbReference type="Pfam" id="PF00501"/>
    </source>
</evidence>
<evidence type="ECO:0000313" key="9">
    <source>
        <dbReference type="Proteomes" id="UP000680750"/>
    </source>
</evidence>
<organism evidence="8 9">
    <name type="scientific">Actinocatenispora sera</name>
    <dbReference type="NCBI Taxonomy" id="390989"/>
    <lineage>
        <taxon>Bacteria</taxon>
        <taxon>Bacillati</taxon>
        <taxon>Actinomycetota</taxon>
        <taxon>Actinomycetes</taxon>
        <taxon>Micromonosporales</taxon>
        <taxon>Micromonosporaceae</taxon>
        <taxon>Actinocatenispora</taxon>
    </lineage>
</organism>
<dbReference type="GO" id="GO:0016020">
    <property type="term" value="C:membrane"/>
    <property type="evidence" value="ECO:0007669"/>
    <property type="project" value="TreeGrafter"/>
</dbReference>
<evidence type="ECO:0000256" key="4">
    <source>
        <dbReference type="ARBA" id="ARBA00023098"/>
    </source>
</evidence>
<evidence type="ECO:0000256" key="3">
    <source>
        <dbReference type="ARBA" id="ARBA00022832"/>
    </source>
</evidence>
<dbReference type="Proteomes" id="UP000680750">
    <property type="component" value="Chromosome"/>
</dbReference>
<dbReference type="PANTHER" id="PTHR43272:SF32">
    <property type="entry name" value="AMP-DEPENDENT SYNTHETASE_LIGASE DOMAIN-CONTAINING PROTEIN"/>
    <property type="match status" value="1"/>
</dbReference>
<evidence type="ECO:0000256" key="5">
    <source>
        <dbReference type="ARBA" id="ARBA00024484"/>
    </source>
</evidence>
<dbReference type="EMBL" id="AP023354">
    <property type="protein sequence ID" value="BCJ29264.1"/>
    <property type="molecule type" value="Genomic_DNA"/>
</dbReference>
<dbReference type="PROSITE" id="PS00455">
    <property type="entry name" value="AMP_BINDING"/>
    <property type="match status" value="1"/>
</dbReference>
<comment type="catalytic activity">
    <reaction evidence="5">
        <text>a long-chain fatty acid + ATP + CoA = a long-chain fatty acyl-CoA + AMP + diphosphate</text>
        <dbReference type="Rhea" id="RHEA:15421"/>
        <dbReference type="ChEBI" id="CHEBI:30616"/>
        <dbReference type="ChEBI" id="CHEBI:33019"/>
        <dbReference type="ChEBI" id="CHEBI:57287"/>
        <dbReference type="ChEBI" id="CHEBI:57560"/>
        <dbReference type="ChEBI" id="CHEBI:83139"/>
        <dbReference type="ChEBI" id="CHEBI:456215"/>
        <dbReference type="EC" id="6.2.1.3"/>
    </reaction>
    <physiologicalReaction direction="left-to-right" evidence="5">
        <dbReference type="Rhea" id="RHEA:15422"/>
    </physiologicalReaction>
</comment>
<reference evidence="8" key="1">
    <citation type="submission" date="2020-08" db="EMBL/GenBank/DDBJ databases">
        <title>Whole genome shotgun sequence of Actinocatenispora sera NBRC 101916.</title>
        <authorList>
            <person name="Komaki H."/>
            <person name="Tamura T."/>
        </authorList>
    </citation>
    <scope>NUCLEOTIDE SEQUENCE</scope>
    <source>
        <strain evidence="8">NBRC 101916</strain>
    </source>
</reference>
<dbReference type="Gene3D" id="3.30.300.30">
    <property type="match status" value="1"/>
</dbReference>
<proteinExistence type="inferred from homology"/>
<evidence type="ECO:0000256" key="6">
    <source>
        <dbReference type="ARBA" id="ARBA00032875"/>
    </source>
</evidence>